<dbReference type="Gene3D" id="1.10.150.240">
    <property type="entry name" value="Putative phosphatase, domain 2"/>
    <property type="match status" value="1"/>
</dbReference>
<keyword evidence="2" id="KW-1185">Reference proteome</keyword>
<accession>A0A927GYD4</accession>
<dbReference type="SFLD" id="SFLDG01129">
    <property type="entry name" value="C1.5:_HAD__Beta-PGM__Phosphata"/>
    <property type="match status" value="1"/>
</dbReference>
<dbReference type="SFLD" id="SFLDS00003">
    <property type="entry name" value="Haloacid_Dehalogenase"/>
    <property type="match status" value="1"/>
</dbReference>
<dbReference type="Gene3D" id="3.40.50.1000">
    <property type="entry name" value="HAD superfamily/HAD-like"/>
    <property type="match status" value="1"/>
</dbReference>
<dbReference type="AlphaFoldDB" id="A0A927GYD4"/>
<gene>
    <name evidence="1" type="ORF">IDH45_05715</name>
</gene>
<dbReference type="SUPFAM" id="SSF56784">
    <property type="entry name" value="HAD-like"/>
    <property type="match status" value="1"/>
</dbReference>
<dbReference type="PANTHER" id="PTHR43434">
    <property type="entry name" value="PHOSPHOGLYCOLATE PHOSPHATASE"/>
    <property type="match status" value="1"/>
</dbReference>
<dbReference type="GO" id="GO:0008967">
    <property type="term" value="F:phosphoglycolate phosphatase activity"/>
    <property type="evidence" value="ECO:0007669"/>
    <property type="project" value="TreeGrafter"/>
</dbReference>
<evidence type="ECO:0000313" key="1">
    <source>
        <dbReference type="EMBL" id="MBD2861485.1"/>
    </source>
</evidence>
<comment type="caution">
    <text evidence="1">The sequence shown here is derived from an EMBL/GenBank/DDBJ whole genome shotgun (WGS) entry which is preliminary data.</text>
</comment>
<organism evidence="1 2">
    <name type="scientific">Paenibacillus oceani</name>
    <dbReference type="NCBI Taxonomy" id="2772510"/>
    <lineage>
        <taxon>Bacteria</taxon>
        <taxon>Bacillati</taxon>
        <taxon>Bacillota</taxon>
        <taxon>Bacilli</taxon>
        <taxon>Bacillales</taxon>
        <taxon>Paenibacillaceae</taxon>
        <taxon>Paenibacillus</taxon>
    </lineage>
</organism>
<dbReference type="GO" id="GO:0006281">
    <property type="term" value="P:DNA repair"/>
    <property type="evidence" value="ECO:0007669"/>
    <property type="project" value="TreeGrafter"/>
</dbReference>
<dbReference type="InterPro" id="IPR050155">
    <property type="entry name" value="HAD-like_hydrolase_sf"/>
</dbReference>
<proteinExistence type="predicted"/>
<dbReference type="PANTHER" id="PTHR43434:SF1">
    <property type="entry name" value="PHOSPHOGLYCOLATE PHOSPHATASE"/>
    <property type="match status" value="1"/>
</dbReference>
<dbReference type="InterPro" id="IPR023198">
    <property type="entry name" value="PGP-like_dom2"/>
</dbReference>
<evidence type="ECO:0000313" key="2">
    <source>
        <dbReference type="Proteomes" id="UP000639396"/>
    </source>
</evidence>
<dbReference type="InterPro" id="IPR036412">
    <property type="entry name" value="HAD-like_sf"/>
</dbReference>
<sequence length="272" mass="30326">MESSSGTTLKTPVKAILFDFDGTLSTLRAGWEETMAPMMKEAIAGSRQLTQEESEALDREIADYIDQSTGIQTIFQMRWLADQVAKKGWNEQVLGEWEYKAEYNRRLLETVRRRIADLEAGKLRASDYLMKGSEAFLELLHARGIEMFVASGTDHPDVVNEAKVLGVHAYFKEIAGAPVGRADCSKEKVMRDLLEQKGFRSDELAIIGDGKVEIRIARENGALALGLASDENEREGINPVKLERLKTAGANRIAGDFTNTAEWLEWLGLDSK</sequence>
<name>A0A927GYD4_9BACL</name>
<keyword evidence="1" id="KW-0378">Hydrolase</keyword>
<dbReference type="Pfam" id="PF00702">
    <property type="entry name" value="Hydrolase"/>
    <property type="match status" value="1"/>
</dbReference>
<dbReference type="EMBL" id="JACXJA010000006">
    <property type="protein sequence ID" value="MBD2861485.1"/>
    <property type="molecule type" value="Genomic_DNA"/>
</dbReference>
<dbReference type="CDD" id="cd01427">
    <property type="entry name" value="HAD_like"/>
    <property type="match status" value="1"/>
</dbReference>
<dbReference type="InterPro" id="IPR023214">
    <property type="entry name" value="HAD_sf"/>
</dbReference>
<protein>
    <submittedName>
        <fullName evidence="1">HAD family hydrolase</fullName>
    </submittedName>
</protein>
<dbReference type="RefSeq" id="WP_190925555.1">
    <property type="nucleotide sequence ID" value="NZ_JACXJA010000006.1"/>
</dbReference>
<reference evidence="1" key="1">
    <citation type="submission" date="2020-09" db="EMBL/GenBank/DDBJ databases">
        <title>A novel bacterium of genus Paenibacillus, isolated from South China Sea.</title>
        <authorList>
            <person name="Huang H."/>
            <person name="Mo K."/>
            <person name="Hu Y."/>
        </authorList>
    </citation>
    <scope>NUCLEOTIDE SEQUENCE</scope>
    <source>
        <strain evidence="1">IB182363</strain>
    </source>
</reference>
<dbReference type="Proteomes" id="UP000639396">
    <property type="component" value="Unassembled WGS sequence"/>
</dbReference>